<evidence type="ECO:0000313" key="4">
    <source>
        <dbReference type="Proteomes" id="UP000247498"/>
    </source>
</evidence>
<dbReference type="AlphaFoldDB" id="A0A2V0P1P1"/>
<keyword evidence="2" id="KW-1133">Transmembrane helix</keyword>
<sequence length="369" mass="36986">MLRHAPAGAVSRVGPVPALAPRPGRLCRPSRRSRPLVVQAARGDGQHQRQQQERQQQQQARGDAEQLHAPRGGPGERLRAALRRALAGAAAATAGLSAAALAALLPARGAAAVDALPPLDAPLMPQQLDTDIIGGVAGGGEVFEIMACVVGIYVALMLLYLLLATALDAPEEPDAGAGADGKADLPPPGYSDWAHARIRSAREPRRGHALVAPPAGEGAADGAAGVAGLKVALAGQAADFVSAQIREVGAVVRRKLYLRRLVARETGRMPSSGAGGGGASGGGGGGVLALALGEPRQLEALVDAALDRMGPAALEAASEDCLVRGITGAVARRLAAAEAGELVRSMQAAVRERGGGGGGGGGGDGALSW</sequence>
<gene>
    <name evidence="3" type="ORF">Rsub_06116</name>
</gene>
<dbReference type="InParanoid" id="A0A2V0P1P1"/>
<dbReference type="EMBL" id="BDRX01000044">
    <property type="protein sequence ID" value="GBF93784.1"/>
    <property type="molecule type" value="Genomic_DNA"/>
</dbReference>
<reference evidence="3 4" key="1">
    <citation type="journal article" date="2018" name="Sci. Rep.">
        <title>Raphidocelis subcapitata (=Pseudokirchneriella subcapitata) provides an insight into genome evolution and environmental adaptations in the Sphaeropleales.</title>
        <authorList>
            <person name="Suzuki S."/>
            <person name="Yamaguchi H."/>
            <person name="Nakajima N."/>
            <person name="Kawachi M."/>
        </authorList>
    </citation>
    <scope>NUCLEOTIDE SEQUENCE [LARGE SCALE GENOMIC DNA]</scope>
    <source>
        <strain evidence="3 4">NIES-35</strain>
    </source>
</reference>
<evidence type="ECO:0000256" key="2">
    <source>
        <dbReference type="SAM" id="Phobius"/>
    </source>
</evidence>
<feature type="transmembrane region" description="Helical" evidence="2">
    <location>
        <begin position="85"/>
        <end position="107"/>
    </location>
</feature>
<keyword evidence="2" id="KW-0472">Membrane</keyword>
<feature type="compositionally biased region" description="Basic and acidic residues" evidence="1">
    <location>
        <begin position="62"/>
        <end position="75"/>
    </location>
</feature>
<feature type="transmembrane region" description="Helical" evidence="2">
    <location>
        <begin position="142"/>
        <end position="163"/>
    </location>
</feature>
<accession>A0A2V0P1P1</accession>
<keyword evidence="4" id="KW-1185">Reference proteome</keyword>
<comment type="caution">
    <text evidence="3">The sequence shown here is derived from an EMBL/GenBank/DDBJ whole genome shotgun (WGS) entry which is preliminary data.</text>
</comment>
<evidence type="ECO:0000313" key="3">
    <source>
        <dbReference type="EMBL" id="GBF93784.1"/>
    </source>
</evidence>
<proteinExistence type="predicted"/>
<protein>
    <submittedName>
        <fullName evidence="3">Uncharacterized protein</fullName>
    </submittedName>
</protein>
<evidence type="ECO:0000256" key="1">
    <source>
        <dbReference type="SAM" id="MobiDB-lite"/>
    </source>
</evidence>
<name>A0A2V0P1P1_9CHLO</name>
<dbReference type="Proteomes" id="UP000247498">
    <property type="component" value="Unassembled WGS sequence"/>
</dbReference>
<keyword evidence="2" id="KW-0812">Transmembrane</keyword>
<feature type="region of interest" description="Disordered" evidence="1">
    <location>
        <begin position="1"/>
        <end position="75"/>
    </location>
</feature>
<organism evidence="3 4">
    <name type="scientific">Raphidocelis subcapitata</name>
    <dbReference type="NCBI Taxonomy" id="307507"/>
    <lineage>
        <taxon>Eukaryota</taxon>
        <taxon>Viridiplantae</taxon>
        <taxon>Chlorophyta</taxon>
        <taxon>core chlorophytes</taxon>
        <taxon>Chlorophyceae</taxon>
        <taxon>CS clade</taxon>
        <taxon>Sphaeropleales</taxon>
        <taxon>Selenastraceae</taxon>
        <taxon>Raphidocelis</taxon>
    </lineage>
</organism>